<dbReference type="NCBIfam" id="TIGR01726">
    <property type="entry name" value="HEQRo_perm_3TM"/>
    <property type="match status" value="1"/>
</dbReference>
<dbReference type="PANTHER" id="PTHR30614:SF20">
    <property type="entry name" value="GLUTAMINE TRANSPORT SYSTEM PERMEASE PROTEIN GLNP"/>
    <property type="match status" value="1"/>
</dbReference>
<dbReference type="Proteomes" id="UP000502549">
    <property type="component" value="Chromosome"/>
</dbReference>
<evidence type="ECO:0000256" key="7">
    <source>
        <dbReference type="ARBA" id="ARBA00022692"/>
    </source>
</evidence>
<dbReference type="GO" id="GO:0043190">
    <property type="term" value="C:ATP-binding cassette (ABC) transporter complex"/>
    <property type="evidence" value="ECO:0007669"/>
    <property type="project" value="InterPro"/>
</dbReference>
<comment type="subcellular location">
    <subcellularLocation>
        <location evidence="2">Cell inner membrane</location>
        <topology evidence="2">Multi-pass membrane protein</topology>
    </subcellularLocation>
    <subcellularLocation>
        <location evidence="11">Cell membrane</location>
        <topology evidence="11">Multi-pass membrane protein</topology>
    </subcellularLocation>
</comment>
<gene>
    <name evidence="13" type="ORF">G4G71_08615</name>
</gene>
<dbReference type="InterPro" id="IPR043429">
    <property type="entry name" value="ArtM/GltK/GlnP/TcyL/YhdX-like"/>
</dbReference>
<keyword evidence="10 11" id="KW-0472">Membrane</keyword>
<dbReference type="InterPro" id="IPR000515">
    <property type="entry name" value="MetI-like"/>
</dbReference>
<comment type="similarity">
    <text evidence="3">Belongs to the binding-protein-dependent transport system permease family. HisMQ subfamily.</text>
</comment>
<evidence type="ECO:0000256" key="6">
    <source>
        <dbReference type="ARBA" id="ARBA00022475"/>
    </source>
</evidence>
<keyword evidence="9 11" id="KW-1133">Transmembrane helix</keyword>
<protein>
    <recommendedName>
        <fullName evidence="4">Putative glutamine transport system permease protein GlnP</fullName>
    </recommendedName>
</protein>
<evidence type="ECO:0000256" key="3">
    <source>
        <dbReference type="ARBA" id="ARBA00010072"/>
    </source>
</evidence>
<keyword evidence="14" id="KW-1185">Reference proteome</keyword>
<evidence type="ECO:0000256" key="1">
    <source>
        <dbReference type="ARBA" id="ARBA00003159"/>
    </source>
</evidence>
<organism evidence="13 14">
    <name type="scientific">Pseudomonas multiresinivorans</name>
    <dbReference type="NCBI Taxonomy" id="95301"/>
    <lineage>
        <taxon>Bacteria</taxon>
        <taxon>Pseudomonadati</taxon>
        <taxon>Pseudomonadota</taxon>
        <taxon>Gammaproteobacteria</taxon>
        <taxon>Pseudomonadales</taxon>
        <taxon>Pseudomonadaceae</taxon>
        <taxon>Pseudomonas</taxon>
    </lineage>
</organism>
<evidence type="ECO:0000256" key="4">
    <source>
        <dbReference type="ARBA" id="ARBA00016506"/>
    </source>
</evidence>
<evidence type="ECO:0000256" key="5">
    <source>
        <dbReference type="ARBA" id="ARBA00022448"/>
    </source>
</evidence>
<evidence type="ECO:0000256" key="8">
    <source>
        <dbReference type="ARBA" id="ARBA00022970"/>
    </source>
</evidence>
<dbReference type="FunFam" id="1.10.3720.10:FF:000033">
    <property type="entry name" value="Polar amino acid ABC transporter permease"/>
    <property type="match status" value="1"/>
</dbReference>
<feature type="domain" description="ABC transmembrane type-1" evidence="12">
    <location>
        <begin position="18"/>
        <end position="206"/>
    </location>
</feature>
<evidence type="ECO:0000256" key="9">
    <source>
        <dbReference type="ARBA" id="ARBA00022989"/>
    </source>
</evidence>
<evidence type="ECO:0000259" key="12">
    <source>
        <dbReference type="PROSITE" id="PS50928"/>
    </source>
</evidence>
<keyword evidence="5 11" id="KW-0813">Transport</keyword>
<keyword evidence="6" id="KW-1003">Cell membrane</keyword>
<sequence>MFDFNLVLHYLPMLLKAAGVTVELTLLAIVFGLLIGLLAALARLSRHRALRWTAAGYIWLIRSTPLLVQLFIIYFGLPQFGFELSPFTSGVIGLALNVGAYNAETIRAGIQAIPLGQVEASRSLGFGTARTMRLIILPQAFKLIVPPLGNNLIILIKDTSLVSTITLAELFMRTQQLVGATFKPFELYFACALIYALLTTITSLLLQLFERRLLLKGGRA</sequence>
<keyword evidence="8" id="KW-0029">Amino-acid transport</keyword>
<dbReference type="KEGG" id="pmui:G4G71_08615"/>
<evidence type="ECO:0000313" key="14">
    <source>
        <dbReference type="Proteomes" id="UP000502549"/>
    </source>
</evidence>
<dbReference type="RefSeq" id="WP_054908678.1">
    <property type="nucleotide sequence ID" value="NZ_CP048833.1"/>
</dbReference>
<dbReference type="PROSITE" id="PS50928">
    <property type="entry name" value="ABC_TM1"/>
    <property type="match status" value="1"/>
</dbReference>
<proteinExistence type="inferred from homology"/>
<dbReference type="GO" id="GO:0006865">
    <property type="term" value="P:amino acid transport"/>
    <property type="evidence" value="ECO:0007669"/>
    <property type="project" value="UniProtKB-KW"/>
</dbReference>
<dbReference type="PANTHER" id="PTHR30614">
    <property type="entry name" value="MEMBRANE COMPONENT OF AMINO ACID ABC TRANSPORTER"/>
    <property type="match status" value="1"/>
</dbReference>
<accession>A0A7Z3BJH4</accession>
<dbReference type="AlphaFoldDB" id="A0A7Z3BJH4"/>
<evidence type="ECO:0000256" key="11">
    <source>
        <dbReference type="RuleBase" id="RU363032"/>
    </source>
</evidence>
<feature type="transmembrane region" description="Helical" evidence="11">
    <location>
        <begin position="54"/>
        <end position="77"/>
    </location>
</feature>
<dbReference type="GO" id="GO:0022857">
    <property type="term" value="F:transmembrane transporter activity"/>
    <property type="evidence" value="ECO:0007669"/>
    <property type="project" value="InterPro"/>
</dbReference>
<dbReference type="Gene3D" id="1.10.3720.10">
    <property type="entry name" value="MetI-like"/>
    <property type="match status" value="1"/>
</dbReference>
<comment type="function">
    <text evidence="1">Part of the binding-protein-dependent transport system for glutamine; probably responsible for the translocation of the substrate across the membrane.</text>
</comment>
<keyword evidence="7 11" id="KW-0812">Transmembrane</keyword>
<dbReference type="InterPro" id="IPR010065">
    <property type="entry name" value="AA_ABC_transptr_permease_3TM"/>
</dbReference>
<name>A0A7Z3BJH4_9PSED</name>
<evidence type="ECO:0000313" key="13">
    <source>
        <dbReference type="EMBL" id="QJP07934.1"/>
    </source>
</evidence>
<feature type="transmembrane region" description="Helical" evidence="11">
    <location>
        <begin position="187"/>
        <end position="209"/>
    </location>
</feature>
<dbReference type="Pfam" id="PF00528">
    <property type="entry name" value="BPD_transp_1"/>
    <property type="match status" value="1"/>
</dbReference>
<dbReference type="CDD" id="cd06261">
    <property type="entry name" value="TM_PBP2"/>
    <property type="match status" value="1"/>
</dbReference>
<dbReference type="EMBL" id="CP048833">
    <property type="protein sequence ID" value="QJP07934.1"/>
    <property type="molecule type" value="Genomic_DNA"/>
</dbReference>
<feature type="transmembrane region" description="Helical" evidence="11">
    <location>
        <begin position="20"/>
        <end position="42"/>
    </location>
</feature>
<dbReference type="SUPFAM" id="SSF161098">
    <property type="entry name" value="MetI-like"/>
    <property type="match status" value="1"/>
</dbReference>
<evidence type="ECO:0000256" key="10">
    <source>
        <dbReference type="ARBA" id="ARBA00023136"/>
    </source>
</evidence>
<dbReference type="InterPro" id="IPR035906">
    <property type="entry name" value="MetI-like_sf"/>
</dbReference>
<reference evidence="13 14" key="1">
    <citation type="submission" date="2020-02" db="EMBL/GenBank/DDBJ databases">
        <title>Complete genome sequence of Pseudomonas multiresinivorans ORNL1.</title>
        <authorList>
            <person name="Podar M."/>
        </authorList>
    </citation>
    <scope>NUCLEOTIDE SEQUENCE [LARGE SCALE GENOMIC DNA]</scope>
    <source>
        <strain evidence="14">populi</strain>
    </source>
</reference>
<evidence type="ECO:0000256" key="2">
    <source>
        <dbReference type="ARBA" id="ARBA00004429"/>
    </source>
</evidence>